<evidence type="ECO:0000259" key="8">
    <source>
        <dbReference type="PROSITE" id="PS50887"/>
    </source>
</evidence>
<dbReference type="Gene3D" id="3.30.450.350">
    <property type="entry name" value="CHASE domain"/>
    <property type="match status" value="1"/>
</dbReference>
<dbReference type="PROSITE" id="PS50839">
    <property type="entry name" value="CHASE"/>
    <property type="match status" value="1"/>
</dbReference>
<dbReference type="GO" id="GO:0007165">
    <property type="term" value="P:signal transduction"/>
    <property type="evidence" value="ECO:0007669"/>
    <property type="project" value="UniProtKB-ARBA"/>
</dbReference>
<protein>
    <submittedName>
        <fullName evidence="9">Periplasmic sensor diguanylate cyclase/phosphodiesterase</fullName>
    </submittedName>
</protein>
<feature type="domain" description="GGDEF" evidence="8">
    <location>
        <begin position="329"/>
        <end position="463"/>
    </location>
</feature>
<feature type="transmembrane region" description="Helical" evidence="5">
    <location>
        <begin position="259"/>
        <end position="279"/>
    </location>
</feature>
<dbReference type="Gene3D" id="3.30.70.270">
    <property type="match status" value="1"/>
</dbReference>
<dbReference type="InterPro" id="IPR035919">
    <property type="entry name" value="EAL_sf"/>
</dbReference>
<evidence type="ECO:0000259" key="6">
    <source>
        <dbReference type="PROSITE" id="PS50839"/>
    </source>
</evidence>
<dbReference type="SMART" id="SM00267">
    <property type="entry name" value="GGDEF"/>
    <property type="match status" value="1"/>
</dbReference>
<keyword evidence="2 5" id="KW-0812">Transmembrane</keyword>
<feature type="transmembrane region" description="Helical" evidence="5">
    <location>
        <begin position="6"/>
        <end position="25"/>
    </location>
</feature>
<dbReference type="InterPro" id="IPR001633">
    <property type="entry name" value="EAL_dom"/>
</dbReference>
<dbReference type="PANTHER" id="PTHR33121:SF70">
    <property type="entry name" value="SIGNALING PROTEIN YKOW"/>
    <property type="match status" value="1"/>
</dbReference>
<dbReference type="Proteomes" id="UP000236721">
    <property type="component" value="Unassembled WGS sequence"/>
</dbReference>
<dbReference type="AlphaFoldDB" id="A0A1H6B2C9"/>
<feature type="domain" description="EAL" evidence="7">
    <location>
        <begin position="472"/>
        <end position="726"/>
    </location>
</feature>
<evidence type="ECO:0000256" key="1">
    <source>
        <dbReference type="ARBA" id="ARBA00004370"/>
    </source>
</evidence>
<comment type="subcellular location">
    <subcellularLocation>
        <location evidence="1">Membrane</location>
    </subcellularLocation>
</comment>
<evidence type="ECO:0000256" key="2">
    <source>
        <dbReference type="ARBA" id="ARBA00022692"/>
    </source>
</evidence>
<keyword evidence="10" id="KW-1185">Reference proteome</keyword>
<evidence type="ECO:0000313" key="10">
    <source>
        <dbReference type="Proteomes" id="UP000236721"/>
    </source>
</evidence>
<dbReference type="SMART" id="SM01079">
    <property type="entry name" value="CHASE"/>
    <property type="match status" value="1"/>
</dbReference>
<proteinExistence type="predicted"/>
<dbReference type="PROSITE" id="PS50887">
    <property type="entry name" value="GGDEF"/>
    <property type="match status" value="1"/>
</dbReference>
<dbReference type="Pfam" id="PF00990">
    <property type="entry name" value="GGDEF"/>
    <property type="match status" value="1"/>
</dbReference>
<dbReference type="SMART" id="SM00052">
    <property type="entry name" value="EAL"/>
    <property type="match status" value="1"/>
</dbReference>
<dbReference type="PANTHER" id="PTHR33121">
    <property type="entry name" value="CYCLIC DI-GMP PHOSPHODIESTERASE PDEF"/>
    <property type="match status" value="1"/>
</dbReference>
<sequence>MNRNLLLTSIIASLIITLSGWYWVYSLTTHLQQDKIIHAQQVAFDKARAIELGLTQALSITRVLGLFVTQNSGRVDNFETYAHQLLTDTTFIGNIQLAPDGIVQHVYPLKGHEAALGHDLLNDPERRLDALHAINTQELTLTGPIQLKQGGRALIGRLPIFIENHQGTPTFWGFASALIYFDTLLNSVGLAEKNESSHWYSLAVVNTKTGQHLPVANNNTFKSLDTQAKATSPVLLPNQHWLLTIGVPTATWEVVATRLGYFMVMLIGVATGFLTWKYLHLPNQLQQAVKKKTRQLETLSFTDSVTGIANRRFFIKTLISAQINEKAYHPNVLLFVDLNEFKVINDRYGHLFGDKVLRKVAQRIETCTQGPDISARLGGDEFGLLLCDWGDIQNLQRRLTELMTSLTQPIEISGNRLTLSASIGAALIPEHGLHATELLKAADIAMYHAKQIKNGPQCCFYEPSMAQNYRRLPEFKREFGDALSHGQLRLYYQPIYCLKSQCIAHYEALIRWQHPTKGLLAPGDFLDLAEQTGLMKSMETWVLSKACSDIATHQALYNQTVRVAINMSPNFLTDSDLLDSVERCLHQYQLASNAIKLELTESSVLSNHDIALKTLVELKHKGIQVALDDFGTGYSSFSLLHELPLHSLKLDKSFIDKLLTDNRDYCVVESVIELAHKLNLEVIAEGIETQEQEDKLTTLGCDFGQGYFFAKPQPEFSSTNHAANCTQKHSCHHPCLQSTETDRADAPIPVNAIISKITAHHNL</sequence>
<dbReference type="GO" id="GO:0071111">
    <property type="term" value="F:cyclic-guanylate-specific phosphodiesterase activity"/>
    <property type="evidence" value="ECO:0007669"/>
    <property type="project" value="InterPro"/>
</dbReference>
<dbReference type="CDD" id="cd01948">
    <property type="entry name" value="EAL"/>
    <property type="match status" value="1"/>
</dbReference>
<dbReference type="Pfam" id="PF03924">
    <property type="entry name" value="CHASE"/>
    <property type="match status" value="1"/>
</dbReference>
<dbReference type="GO" id="GO:0016020">
    <property type="term" value="C:membrane"/>
    <property type="evidence" value="ECO:0007669"/>
    <property type="project" value="UniProtKB-SubCell"/>
</dbReference>
<dbReference type="Gene3D" id="3.20.20.450">
    <property type="entry name" value="EAL domain"/>
    <property type="match status" value="1"/>
</dbReference>
<dbReference type="InterPro" id="IPR006189">
    <property type="entry name" value="CHASE_dom"/>
</dbReference>
<evidence type="ECO:0000256" key="4">
    <source>
        <dbReference type="ARBA" id="ARBA00023136"/>
    </source>
</evidence>
<accession>A0A1H6B2C9</accession>
<name>A0A1H6B2C9_9VIBR</name>
<keyword evidence="4 5" id="KW-0472">Membrane</keyword>
<dbReference type="NCBIfam" id="TIGR00254">
    <property type="entry name" value="GGDEF"/>
    <property type="match status" value="1"/>
</dbReference>
<dbReference type="InterPro" id="IPR000160">
    <property type="entry name" value="GGDEF_dom"/>
</dbReference>
<gene>
    <name evidence="9" type="ORF">SAMN04488244_1195</name>
</gene>
<keyword evidence="3 5" id="KW-1133">Transmembrane helix</keyword>
<organism evidence="9 10">
    <name type="scientific">Vibrio hangzhouensis</name>
    <dbReference type="NCBI Taxonomy" id="462991"/>
    <lineage>
        <taxon>Bacteria</taxon>
        <taxon>Pseudomonadati</taxon>
        <taxon>Pseudomonadota</taxon>
        <taxon>Gammaproteobacteria</taxon>
        <taxon>Vibrionales</taxon>
        <taxon>Vibrionaceae</taxon>
        <taxon>Vibrio</taxon>
    </lineage>
</organism>
<reference evidence="10" key="1">
    <citation type="submission" date="2016-10" db="EMBL/GenBank/DDBJ databases">
        <authorList>
            <person name="Varghese N."/>
            <person name="Submissions S."/>
        </authorList>
    </citation>
    <scope>NUCLEOTIDE SEQUENCE [LARGE SCALE GENOMIC DNA]</scope>
    <source>
        <strain evidence="10">CGMCC 1.7062</strain>
    </source>
</reference>
<dbReference type="Pfam" id="PF00563">
    <property type="entry name" value="EAL"/>
    <property type="match status" value="1"/>
</dbReference>
<dbReference type="InterPro" id="IPR029787">
    <property type="entry name" value="Nucleotide_cyclase"/>
</dbReference>
<dbReference type="InterPro" id="IPR042240">
    <property type="entry name" value="CHASE_sf"/>
</dbReference>
<dbReference type="EMBL" id="FNVG01000019">
    <property type="protein sequence ID" value="SEG55031.1"/>
    <property type="molecule type" value="Genomic_DNA"/>
</dbReference>
<dbReference type="RefSeq" id="WP_103881526.1">
    <property type="nucleotide sequence ID" value="NZ_FNVG01000019.1"/>
</dbReference>
<dbReference type="PROSITE" id="PS50883">
    <property type="entry name" value="EAL"/>
    <property type="match status" value="1"/>
</dbReference>
<evidence type="ECO:0000256" key="3">
    <source>
        <dbReference type="ARBA" id="ARBA00022989"/>
    </source>
</evidence>
<evidence type="ECO:0000256" key="5">
    <source>
        <dbReference type="SAM" id="Phobius"/>
    </source>
</evidence>
<feature type="domain" description="CHASE" evidence="6">
    <location>
        <begin position="99"/>
        <end position="188"/>
    </location>
</feature>
<dbReference type="OrthoDB" id="1316910at2"/>
<evidence type="ECO:0000259" key="7">
    <source>
        <dbReference type="PROSITE" id="PS50883"/>
    </source>
</evidence>
<dbReference type="CDD" id="cd01949">
    <property type="entry name" value="GGDEF"/>
    <property type="match status" value="1"/>
</dbReference>
<evidence type="ECO:0000313" key="9">
    <source>
        <dbReference type="EMBL" id="SEG55031.1"/>
    </source>
</evidence>
<dbReference type="InterPro" id="IPR043128">
    <property type="entry name" value="Rev_trsase/Diguanyl_cyclase"/>
</dbReference>
<dbReference type="SUPFAM" id="SSF55073">
    <property type="entry name" value="Nucleotide cyclase"/>
    <property type="match status" value="1"/>
</dbReference>
<dbReference type="InterPro" id="IPR050706">
    <property type="entry name" value="Cyclic-di-GMP_PDE-like"/>
</dbReference>
<dbReference type="SUPFAM" id="SSF141868">
    <property type="entry name" value="EAL domain-like"/>
    <property type="match status" value="1"/>
</dbReference>